<dbReference type="InterPro" id="IPR043429">
    <property type="entry name" value="ArtM/GltK/GlnP/TcyL/YhdX-like"/>
</dbReference>
<keyword evidence="4" id="KW-1003">Cell membrane</keyword>
<feature type="transmembrane region" description="Helical" evidence="9">
    <location>
        <begin position="224"/>
        <end position="249"/>
    </location>
</feature>
<feature type="transmembrane region" description="Helical" evidence="9">
    <location>
        <begin position="30"/>
        <end position="48"/>
    </location>
</feature>
<name>A0A1H9CJ94_9HYPH</name>
<evidence type="ECO:0000256" key="3">
    <source>
        <dbReference type="ARBA" id="ARBA00022448"/>
    </source>
</evidence>
<dbReference type="EMBL" id="FOFG01000002">
    <property type="protein sequence ID" value="SEQ01300.1"/>
    <property type="molecule type" value="Genomic_DNA"/>
</dbReference>
<dbReference type="SUPFAM" id="SSF161098">
    <property type="entry name" value="MetI-like"/>
    <property type="match status" value="2"/>
</dbReference>
<dbReference type="GO" id="GO:0006865">
    <property type="term" value="P:amino acid transport"/>
    <property type="evidence" value="ECO:0007669"/>
    <property type="project" value="UniProtKB-KW"/>
</dbReference>
<keyword evidence="12" id="KW-1185">Reference proteome</keyword>
<keyword evidence="5 9" id="KW-0812">Transmembrane</keyword>
<evidence type="ECO:0000256" key="9">
    <source>
        <dbReference type="RuleBase" id="RU363032"/>
    </source>
</evidence>
<dbReference type="Pfam" id="PF00528">
    <property type="entry name" value="BPD_transp_1"/>
    <property type="match status" value="1"/>
</dbReference>
<organism evidence="11 12">
    <name type="scientific">Faunimonas pinastri</name>
    <dbReference type="NCBI Taxonomy" id="1855383"/>
    <lineage>
        <taxon>Bacteria</taxon>
        <taxon>Pseudomonadati</taxon>
        <taxon>Pseudomonadota</taxon>
        <taxon>Alphaproteobacteria</taxon>
        <taxon>Hyphomicrobiales</taxon>
        <taxon>Afifellaceae</taxon>
        <taxon>Faunimonas</taxon>
    </lineage>
</organism>
<evidence type="ECO:0000313" key="12">
    <source>
        <dbReference type="Proteomes" id="UP000199647"/>
    </source>
</evidence>
<dbReference type="Gene3D" id="1.10.3720.10">
    <property type="entry name" value="MetI-like"/>
    <property type="match status" value="2"/>
</dbReference>
<dbReference type="AlphaFoldDB" id="A0A1H9CJ94"/>
<keyword evidence="3 9" id="KW-0813">Transport</keyword>
<evidence type="ECO:0000256" key="6">
    <source>
        <dbReference type="ARBA" id="ARBA00022970"/>
    </source>
</evidence>
<feature type="transmembrane region" description="Helical" evidence="9">
    <location>
        <begin position="138"/>
        <end position="159"/>
    </location>
</feature>
<dbReference type="PANTHER" id="PTHR30614:SF37">
    <property type="entry name" value="AMINO-ACID ABC TRANSPORTER PERMEASE PROTEIN YHDX-RELATED"/>
    <property type="match status" value="1"/>
</dbReference>
<feature type="transmembrane region" description="Helical" evidence="9">
    <location>
        <begin position="343"/>
        <end position="364"/>
    </location>
</feature>
<evidence type="ECO:0000256" key="4">
    <source>
        <dbReference type="ARBA" id="ARBA00022475"/>
    </source>
</evidence>
<dbReference type="InterPro" id="IPR010065">
    <property type="entry name" value="AA_ABC_transptr_permease_3TM"/>
</dbReference>
<evidence type="ECO:0000259" key="10">
    <source>
        <dbReference type="PROSITE" id="PS50928"/>
    </source>
</evidence>
<evidence type="ECO:0000256" key="1">
    <source>
        <dbReference type="ARBA" id="ARBA00004429"/>
    </source>
</evidence>
<dbReference type="Proteomes" id="UP000199647">
    <property type="component" value="Unassembled WGS sequence"/>
</dbReference>
<evidence type="ECO:0000256" key="2">
    <source>
        <dbReference type="ARBA" id="ARBA00010072"/>
    </source>
</evidence>
<dbReference type="GO" id="GO:0043190">
    <property type="term" value="C:ATP-binding cassette (ABC) transporter complex"/>
    <property type="evidence" value="ECO:0007669"/>
    <property type="project" value="InterPro"/>
</dbReference>
<sequence length="400" mass="43350">MTIQATSPSAPRVERPARSSFLNDPDKRGYIIQAVLLVLVVAFIWWLGHNTAQNLQRLHIASGFGFLNERAGFNIGQSLIPYSGDRSYGYALLVGIINTIEVAILGIVIATIVGVLVGVGRLSSNWLIRQLATVYVELFRNIPPLLVIFFWYFGVLAVLPNPRDAINLGLGFSLSNRGLFTPKPIFEHGALYVGIAILVGIVAAWALSRWATARQMRTGQQFPSFWAGLAVIVVLGAASFAATGAPLHFDIPVKTRFNLNGGSQLGPELVSLLLALAIYTASFIAEIVRAGILSVSHGQTEAAYSLGLKVGPTMRKIILPQALRVVIPPLTSEYLNLMKNTSLAVAIGFADLVAVGGSILNQTGQSVEVVLIWMLVYLGLSLIMAVLMNWYNRKMALVER</sequence>
<dbReference type="PROSITE" id="PS50928">
    <property type="entry name" value="ABC_TM1"/>
    <property type="match status" value="1"/>
</dbReference>
<keyword evidence="8 9" id="KW-0472">Membrane</keyword>
<feature type="transmembrane region" description="Helical" evidence="9">
    <location>
        <begin position="189"/>
        <end position="212"/>
    </location>
</feature>
<comment type="subcellular location">
    <subcellularLocation>
        <location evidence="1">Cell inner membrane</location>
        <topology evidence="1">Multi-pass membrane protein</topology>
    </subcellularLocation>
    <subcellularLocation>
        <location evidence="9">Cell membrane</location>
        <topology evidence="9">Multi-pass membrane protein</topology>
    </subcellularLocation>
</comment>
<dbReference type="PANTHER" id="PTHR30614">
    <property type="entry name" value="MEMBRANE COMPONENT OF AMINO ACID ABC TRANSPORTER"/>
    <property type="match status" value="1"/>
</dbReference>
<dbReference type="OrthoDB" id="9808531at2"/>
<comment type="similarity">
    <text evidence="2">Belongs to the binding-protein-dependent transport system permease family. HisMQ subfamily.</text>
</comment>
<gene>
    <name evidence="11" type="ORF">SAMN05216548_102169</name>
</gene>
<feature type="transmembrane region" description="Helical" evidence="9">
    <location>
        <begin position="269"/>
        <end position="288"/>
    </location>
</feature>
<feature type="domain" description="ABC transmembrane type-1" evidence="10">
    <location>
        <begin position="96"/>
        <end position="388"/>
    </location>
</feature>
<dbReference type="InterPro" id="IPR000515">
    <property type="entry name" value="MetI-like"/>
</dbReference>
<evidence type="ECO:0000256" key="8">
    <source>
        <dbReference type="ARBA" id="ARBA00023136"/>
    </source>
</evidence>
<keyword evidence="7 9" id="KW-1133">Transmembrane helix</keyword>
<accession>A0A1H9CJ94</accession>
<dbReference type="STRING" id="1855383.SAMN05216548_102169"/>
<dbReference type="CDD" id="cd06261">
    <property type="entry name" value="TM_PBP2"/>
    <property type="match status" value="1"/>
</dbReference>
<dbReference type="RefSeq" id="WP_092495344.1">
    <property type="nucleotide sequence ID" value="NZ_FOFG01000002.1"/>
</dbReference>
<dbReference type="NCBIfam" id="TIGR01726">
    <property type="entry name" value="HEQRo_perm_3TM"/>
    <property type="match status" value="1"/>
</dbReference>
<evidence type="ECO:0000313" key="11">
    <source>
        <dbReference type="EMBL" id="SEQ01300.1"/>
    </source>
</evidence>
<reference evidence="11 12" key="1">
    <citation type="submission" date="2016-10" db="EMBL/GenBank/DDBJ databases">
        <authorList>
            <person name="de Groot N.N."/>
        </authorList>
    </citation>
    <scope>NUCLEOTIDE SEQUENCE [LARGE SCALE GENOMIC DNA]</scope>
    <source>
        <strain evidence="11 12">A52C2</strain>
    </source>
</reference>
<protein>
    <submittedName>
        <fullName evidence="11">General L-amino acid ABC transporter membrane protein</fullName>
    </submittedName>
</protein>
<feature type="transmembrane region" description="Helical" evidence="9">
    <location>
        <begin position="370"/>
        <end position="391"/>
    </location>
</feature>
<keyword evidence="6" id="KW-0029">Amino-acid transport</keyword>
<feature type="transmembrane region" description="Helical" evidence="9">
    <location>
        <begin position="88"/>
        <end position="117"/>
    </location>
</feature>
<evidence type="ECO:0000256" key="5">
    <source>
        <dbReference type="ARBA" id="ARBA00022692"/>
    </source>
</evidence>
<evidence type="ECO:0000256" key="7">
    <source>
        <dbReference type="ARBA" id="ARBA00022989"/>
    </source>
</evidence>
<dbReference type="InterPro" id="IPR035906">
    <property type="entry name" value="MetI-like_sf"/>
</dbReference>
<proteinExistence type="inferred from homology"/>
<dbReference type="GO" id="GO:0022857">
    <property type="term" value="F:transmembrane transporter activity"/>
    <property type="evidence" value="ECO:0007669"/>
    <property type="project" value="InterPro"/>
</dbReference>